<dbReference type="AlphaFoldDB" id="A0A1R0XBN1"/>
<comment type="caution">
    <text evidence="2">The sequence shown here is derived from an EMBL/GenBank/DDBJ whole genome shotgun (WGS) entry which is preliminary data.</text>
</comment>
<dbReference type="RefSeq" id="WP_036683052.1">
    <property type="nucleotide sequence ID" value="NZ_MKQP01000017.1"/>
</dbReference>
<dbReference type="Proteomes" id="UP000187465">
    <property type="component" value="Unassembled WGS sequence"/>
</dbReference>
<dbReference type="SUPFAM" id="SSF144010">
    <property type="entry name" value="CofE-like"/>
    <property type="match status" value="1"/>
</dbReference>
<protein>
    <submittedName>
        <fullName evidence="2">F420-0--gamma-glutamyl ligase</fullName>
    </submittedName>
</protein>
<name>A0A1R0XBN1_9BACL</name>
<dbReference type="EMBL" id="MKQP01000017">
    <property type="protein sequence ID" value="OMD32459.1"/>
    <property type="molecule type" value="Genomic_DNA"/>
</dbReference>
<dbReference type="GO" id="GO:0016874">
    <property type="term" value="F:ligase activity"/>
    <property type="evidence" value="ECO:0007669"/>
    <property type="project" value="UniProtKB-KW"/>
</dbReference>
<evidence type="ECO:0000259" key="1">
    <source>
        <dbReference type="Pfam" id="PF01996"/>
    </source>
</evidence>
<keyword evidence="2" id="KW-0436">Ligase</keyword>
<organism evidence="2 3">
    <name type="scientific">Paenibacillus odorifer</name>
    <dbReference type="NCBI Taxonomy" id="189426"/>
    <lineage>
        <taxon>Bacteria</taxon>
        <taxon>Bacillati</taxon>
        <taxon>Bacillota</taxon>
        <taxon>Bacilli</taxon>
        <taxon>Bacillales</taxon>
        <taxon>Paenibacillaceae</taxon>
        <taxon>Paenibacillus</taxon>
    </lineage>
</organism>
<evidence type="ECO:0000313" key="3">
    <source>
        <dbReference type="Proteomes" id="UP000187465"/>
    </source>
</evidence>
<accession>A0A1R0XBN1</accession>
<evidence type="ECO:0000313" key="2">
    <source>
        <dbReference type="EMBL" id="OMD32459.1"/>
    </source>
</evidence>
<feature type="domain" description="Coenzyme F420:L-glutamate ligase-like" evidence="1">
    <location>
        <begin position="11"/>
        <end position="389"/>
    </location>
</feature>
<dbReference type="Pfam" id="PF01996">
    <property type="entry name" value="F420_ligase"/>
    <property type="match status" value="1"/>
</dbReference>
<gene>
    <name evidence="2" type="ORF">BJP51_15215</name>
</gene>
<sequence>MERVVGTVVRGLRGPIINNGDNIEEIVVQTVLNAATVEGFSIEDRDIVTVTESIVARAQGNYATIDNIAADIKGKFGEETVGVIFPILSRNRFANCLRGIAKGAQKVVLMLSYPADEVGNHLVDIDELDAKGINPWTDVLTEAQFREFFGYIKHPFTGVDYIDYYKGLIEAEGVACEVIFSNNPKTILNYTKNVLTCDIHTRFRTKRILTNNGAEKVFGLDDILTQSIDGSGFNEAYGLLGSNKATEESVKLFPNNCQPIVDGIQAKIKEMTGKTVEVMVYGDGAFKDPVGKIWELADPVVSPAYTAGLDGTPNEVKLKYLADNNFSHLRGEELKQAISKYIQNKNDDLVGAMEAQGTTPRRLTDLIGSLSDLTSGSGDKGTPMIYIQGYFDNYTK</sequence>
<proteinExistence type="predicted"/>
<dbReference type="Gene3D" id="3.30.1330.100">
    <property type="entry name" value="CofE-like"/>
    <property type="match status" value="1"/>
</dbReference>
<dbReference type="InterPro" id="IPR002847">
    <property type="entry name" value="F420-0_gamma-glut_ligase-dom"/>
</dbReference>
<reference evidence="2 3" key="1">
    <citation type="submission" date="2016-10" db="EMBL/GenBank/DDBJ databases">
        <title>Paenibacillus species isolates.</title>
        <authorList>
            <person name="Beno S.M."/>
        </authorList>
    </citation>
    <scope>NUCLEOTIDE SEQUENCE [LARGE SCALE GENOMIC DNA]</scope>
    <source>
        <strain evidence="2 3">FSL H7-0604</strain>
    </source>
</reference>